<protein>
    <submittedName>
        <fullName evidence="2">Uncharacterized protein</fullName>
    </submittedName>
</protein>
<keyword evidence="1" id="KW-0472">Membrane</keyword>
<proteinExistence type="predicted"/>
<evidence type="ECO:0000313" key="2">
    <source>
        <dbReference type="EMBL" id="MCU7613866.1"/>
    </source>
</evidence>
<dbReference type="Proteomes" id="UP001208114">
    <property type="component" value="Unassembled WGS sequence"/>
</dbReference>
<evidence type="ECO:0000313" key="3">
    <source>
        <dbReference type="Proteomes" id="UP001208114"/>
    </source>
</evidence>
<feature type="transmembrane region" description="Helical" evidence="1">
    <location>
        <begin position="77"/>
        <end position="96"/>
    </location>
</feature>
<feature type="transmembrane region" description="Helical" evidence="1">
    <location>
        <begin position="6"/>
        <end position="26"/>
    </location>
</feature>
<comment type="caution">
    <text evidence="2">The sequence shown here is derived from an EMBL/GenBank/DDBJ whole genome shotgun (WGS) entry which is preliminary data.</text>
</comment>
<keyword evidence="3" id="KW-1185">Reference proteome</keyword>
<accession>A0ABT2VVG7</accession>
<name>A0ABT2VVG7_9FLAO</name>
<keyword evidence="1" id="KW-0812">Transmembrane</keyword>
<feature type="transmembrane region" description="Helical" evidence="1">
    <location>
        <begin position="47"/>
        <end position="65"/>
    </location>
</feature>
<sequence length="133" mass="15716">MEIHLTIIGILLMVLAFIHLIFPTYFKWKQEFETLSLINRQIMKVHTFFIALTVFLMGLLCLTSSYDLINTSLGKKIILGFALFWTVRLIIQFVGYSSKLWKGKVFETIVHIVFSVLWVYMSFCFWKIYFLQG</sequence>
<evidence type="ECO:0000256" key="1">
    <source>
        <dbReference type="SAM" id="Phobius"/>
    </source>
</evidence>
<organism evidence="2 3">
    <name type="scientific">Chryseobacterium gilvum</name>
    <dbReference type="NCBI Taxonomy" id="2976534"/>
    <lineage>
        <taxon>Bacteria</taxon>
        <taxon>Pseudomonadati</taxon>
        <taxon>Bacteroidota</taxon>
        <taxon>Flavobacteriia</taxon>
        <taxon>Flavobacteriales</taxon>
        <taxon>Weeksellaceae</taxon>
        <taxon>Chryseobacterium group</taxon>
        <taxon>Chryseobacterium</taxon>
    </lineage>
</organism>
<feature type="transmembrane region" description="Helical" evidence="1">
    <location>
        <begin position="108"/>
        <end position="129"/>
    </location>
</feature>
<reference evidence="3" key="1">
    <citation type="submission" date="2023-07" db="EMBL/GenBank/DDBJ databases">
        <title>Chryseobacterium sp. GMJ5 Genome sequencing and assembly.</title>
        <authorList>
            <person name="Jung Y."/>
        </authorList>
    </citation>
    <scope>NUCLEOTIDE SEQUENCE [LARGE SCALE GENOMIC DNA]</scope>
    <source>
        <strain evidence="3">GMJ5</strain>
    </source>
</reference>
<gene>
    <name evidence="2" type="ORF">N0B16_05385</name>
</gene>
<keyword evidence="1" id="KW-1133">Transmembrane helix</keyword>
<dbReference type="RefSeq" id="WP_262989706.1">
    <property type="nucleotide sequence ID" value="NZ_JAOTEN010000001.1"/>
</dbReference>
<dbReference type="EMBL" id="JAOTEN010000001">
    <property type="protein sequence ID" value="MCU7613866.1"/>
    <property type="molecule type" value="Genomic_DNA"/>
</dbReference>